<dbReference type="Gene3D" id="2.130.10.10">
    <property type="entry name" value="YVTN repeat-like/Quinoprotein amine dehydrogenase"/>
    <property type="match status" value="2"/>
</dbReference>
<evidence type="ECO:0000313" key="6">
    <source>
        <dbReference type="Proteomes" id="UP000308768"/>
    </source>
</evidence>
<dbReference type="PROSITE" id="PS50927">
    <property type="entry name" value="BULB_LECTIN"/>
    <property type="match status" value="1"/>
</dbReference>
<evidence type="ECO:0000256" key="2">
    <source>
        <dbReference type="ARBA" id="ARBA00022737"/>
    </source>
</evidence>
<name>A0A4U0VUM6_9PEZI</name>
<dbReference type="InterPro" id="IPR015943">
    <property type="entry name" value="WD40/YVTN_repeat-like_dom_sf"/>
</dbReference>
<gene>
    <name evidence="5" type="ORF">B0A49_10909</name>
</gene>
<dbReference type="Proteomes" id="UP000308768">
    <property type="component" value="Unassembled WGS sequence"/>
</dbReference>
<dbReference type="InterPro" id="IPR036322">
    <property type="entry name" value="WD40_repeat_dom_sf"/>
</dbReference>
<dbReference type="PROSITE" id="PS50294">
    <property type="entry name" value="WD_REPEATS_REGION"/>
    <property type="match status" value="2"/>
</dbReference>
<keyword evidence="6" id="KW-1185">Reference proteome</keyword>
<evidence type="ECO:0000256" key="1">
    <source>
        <dbReference type="ARBA" id="ARBA00022574"/>
    </source>
</evidence>
<dbReference type="InterPro" id="IPR001480">
    <property type="entry name" value="Bulb-type_lectin_dom"/>
</dbReference>
<dbReference type="PROSITE" id="PS50082">
    <property type="entry name" value="WD_REPEATS_2"/>
    <property type="match status" value="2"/>
</dbReference>
<dbReference type="EMBL" id="NAJN01002390">
    <property type="protein sequence ID" value="TKA53371.1"/>
    <property type="molecule type" value="Genomic_DNA"/>
</dbReference>
<proteinExistence type="predicted"/>
<evidence type="ECO:0000313" key="5">
    <source>
        <dbReference type="EMBL" id="TKA53371.1"/>
    </source>
</evidence>
<keyword evidence="2" id="KW-0677">Repeat</keyword>
<dbReference type="Pfam" id="PF00400">
    <property type="entry name" value="WD40"/>
    <property type="match status" value="2"/>
</dbReference>
<feature type="non-terminal residue" evidence="5">
    <location>
        <position position="100"/>
    </location>
</feature>
<dbReference type="InterPro" id="IPR001680">
    <property type="entry name" value="WD40_rpt"/>
</dbReference>
<feature type="repeat" description="WD" evidence="3">
    <location>
        <begin position="6"/>
        <end position="47"/>
    </location>
</feature>
<protein>
    <recommendedName>
        <fullName evidence="4">Bulb-type lectin domain-containing protein</fullName>
    </recommendedName>
</protein>
<dbReference type="AlphaFoldDB" id="A0A4U0VUM6"/>
<evidence type="ECO:0000259" key="4">
    <source>
        <dbReference type="PROSITE" id="PS50927"/>
    </source>
</evidence>
<dbReference type="STRING" id="331657.A0A4U0VUM6"/>
<comment type="caution">
    <text evidence="5">The sequence shown here is derived from an EMBL/GenBank/DDBJ whole genome shotgun (WGS) entry which is preliminary data.</text>
</comment>
<evidence type="ECO:0000256" key="3">
    <source>
        <dbReference type="PROSITE-ProRule" id="PRU00221"/>
    </source>
</evidence>
<dbReference type="OrthoDB" id="538223at2759"/>
<sequence>MTLRTLEGHSHWVSAVAFSPDGKLLASASWDSTVKVWDAGTGTTLQTLQTLEGHSDSDCAVAFLPDGKLLLALASADSTVKVWDAGTGTTLQTLEVGAAV</sequence>
<accession>A0A4U0VUM6</accession>
<feature type="domain" description="Bulb-type lectin" evidence="4">
    <location>
        <begin position="1"/>
        <end position="100"/>
    </location>
</feature>
<reference evidence="5 6" key="1">
    <citation type="submission" date="2017-03" db="EMBL/GenBank/DDBJ databases">
        <title>Genomes of endolithic fungi from Antarctica.</title>
        <authorList>
            <person name="Coleine C."/>
            <person name="Masonjones S."/>
            <person name="Stajich J.E."/>
        </authorList>
    </citation>
    <scope>NUCLEOTIDE SEQUENCE [LARGE SCALE GENOMIC DNA]</scope>
    <source>
        <strain evidence="5 6">CCFEE 5187</strain>
    </source>
</reference>
<organism evidence="5 6">
    <name type="scientific">Cryomyces minteri</name>
    <dbReference type="NCBI Taxonomy" id="331657"/>
    <lineage>
        <taxon>Eukaryota</taxon>
        <taxon>Fungi</taxon>
        <taxon>Dikarya</taxon>
        <taxon>Ascomycota</taxon>
        <taxon>Pezizomycotina</taxon>
        <taxon>Dothideomycetes</taxon>
        <taxon>Dothideomycetes incertae sedis</taxon>
        <taxon>Cryomyces</taxon>
    </lineage>
</organism>
<dbReference type="InterPro" id="IPR050349">
    <property type="entry name" value="WD_LIS1/nudF_dynein_reg"/>
</dbReference>
<dbReference type="PANTHER" id="PTHR44129">
    <property type="entry name" value="WD REPEAT-CONTAINING PROTEIN POP1"/>
    <property type="match status" value="1"/>
</dbReference>
<dbReference type="SUPFAM" id="SSF50978">
    <property type="entry name" value="WD40 repeat-like"/>
    <property type="match status" value="1"/>
</dbReference>
<dbReference type="SMART" id="SM00320">
    <property type="entry name" value="WD40"/>
    <property type="match status" value="2"/>
</dbReference>
<feature type="repeat" description="WD" evidence="3">
    <location>
        <begin position="51"/>
        <end position="93"/>
    </location>
</feature>
<keyword evidence="1 3" id="KW-0853">WD repeat</keyword>